<dbReference type="PANTHER" id="PTHR22840:SF12">
    <property type="entry name" value="WD REPEAT-CONTAINING PROTEIN 36"/>
    <property type="match status" value="1"/>
</dbReference>
<feature type="domain" description="WDR36/Utp21 N-terminal" evidence="3">
    <location>
        <begin position="40"/>
        <end position="307"/>
    </location>
</feature>
<dbReference type="GO" id="GO:0006364">
    <property type="term" value="P:rRNA processing"/>
    <property type="evidence" value="ECO:0007669"/>
    <property type="project" value="InterPro"/>
</dbReference>
<dbReference type="AlphaFoldDB" id="A0A0K2T9Z2"/>
<accession>A0A0K2T9Z2</accession>
<evidence type="ECO:0000313" key="4">
    <source>
        <dbReference type="EMBL" id="CDW22367.1"/>
    </source>
</evidence>
<dbReference type="EMBL" id="HACA01005007">
    <property type="protein sequence ID" value="CDW22368.1"/>
    <property type="molecule type" value="Transcribed_RNA"/>
</dbReference>
<dbReference type="Pfam" id="PF04192">
    <property type="entry name" value="Utp21"/>
    <property type="match status" value="1"/>
</dbReference>
<evidence type="ECO:0000259" key="2">
    <source>
        <dbReference type="Pfam" id="PF04192"/>
    </source>
</evidence>
<dbReference type="OrthoDB" id="10250769at2759"/>
<reference evidence="4" key="1">
    <citation type="submission" date="2014-05" db="EMBL/GenBank/DDBJ databases">
        <authorList>
            <person name="Chronopoulou M."/>
        </authorList>
    </citation>
    <scope>NUCLEOTIDE SEQUENCE</scope>
    <source>
        <tissue evidence="4">Whole organism</tissue>
    </source>
</reference>
<feature type="repeat" description="WD" evidence="1">
    <location>
        <begin position="564"/>
        <end position="605"/>
    </location>
</feature>
<organism evidence="4">
    <name type="scientific">Lepeophtheirus salmonis</name>
    <name type="common">Salmon louse</name>
    <name type="synonym">Caligus salmonis</name>
    <dbReference type="NCBI Taxonomy" id="72036"/>
    <lineage>
        <taxon>Eukaryota</taxon>
        <taxon>Metazoa</taxon>
        <taxon>Ecdysozoa</taxon>
        <taxon>Arthropoda</taxon>
        <taxon>Crustacea</taxon>
        <taxon>Multicrustacea</taxon>
        <taxon>Hexanauplia</taxon>
        <taxon>Copepoda</taxon>
        <taxon>Siphonostomatoida</taxon>
        <taxon>Caligidae</taxon>
        <taxon>Lepeophtheirus</taxon>
    </lineage>
</organism>
<dbReference type="SUPFAM" id="SSF50978">
    <property type="entry name" value="WD40 repeat-like"/>
    <property type="match status" value="2"/>
</dbReference>
<dbReference type="EMBL" id="HACA01005006">
    <property type="protein sequence ID" value="CDW22367.1"/>
    <property type="molecule type" value="Transcribed_RNA"/>
</dbReference>
<keyword evidence="1" id="KW-0853">WD repeat</keyword>
<proteinExistence type="predicted"/>
<dbReference type="InterPro" id="IPR036322">
    <property type="entry name" value="WD40_repeat_dom_sf"/>
</dbReference>
<dbReference type="PROSITE" id="PS50082">
    <property type="entry name" value="WD_REPEATS_2"/>
    <property type="match status" value="1"/>
</dbReference>
<dbReference type="GO" id="GO:0034388">
    <property type="term" value="C:Pwp2p-containing subcomplex of 90S preribosome"/>
    <property type="evidence" value="ECO:0007669"/>
    <property type="project" value="TreeGrafter"/>
</dbReference>
<sequence length="902" mass="101773">MGTDDEKGSVLFRGYRSLGNVCSDIPLIVRYVKRRRETLIVTVVGRVFHTYGGSKLRLLTVSKIHPENITATSADSFLVFAAAGKEIYAWRRGTELKHVYKGHHNYPVHLLLPFGPHLISIDKQSNLRIWDIKAEKCETEVEFPHDTFAISSLLHPATYVNKVLFGSSQGSLQLWNIRTLKRIYKFKGWNSPVLCLEQAPAVDVVAVGLESGEIYVHNLKFDETVVKFNQEWGSVTGLAFRTDGHPILTSCSNLGHIALWDLEKRSLSSVMRDAHPNHPITGLKTFQGEPLLLTSSPDNSLKQWIFDMTDGGGRLLRISEGHAKPPIKIRFYGAQGKTIISSSQDSSLRSFSTETDVLNRNFGVASYSRKIAKKHKKNENPVRMKPIIDFTTEITREKEWDNIACVHRSTNIVSTWSFNNAKMNEKKLLHPRFLEDADLRSTKATSLCLSVCGNFVLIGYESGHVDRFNLQSALHRGGIKAYEKQRVRSLVTDGLNQRLITASDEGELKFWSFKNFKFVSKKSLFNDISVMELQRDSNLLVCALEDFSIVIIDIITKELVRRFEDIHTNQITDISLSSDSRMLVSSSLDGSIKVADIPTGNIIDHFLTPTPAVSLAFSPKGTFLVTAHVDDLGLYLWSNVSLYKHVNIQPLSKDFKPRVISLPSMMESSNLVIENQKEDEEMMEVDLDVEFESPSQINQNLITLANLPSSRWQNLLSLRLIKERNKPSKGEIEKPVEAPFFLPTVSGLTTTFDLSSKINTDNEKNTEPLVSIVDYTEFGEKLINEIKDEGLIKLVDDLTTKGPSAIDIEITSLAPEGGGSIQLMVQFLKMIIAALKTNRNFESIQAYLGLFLKLHSDTIMEKEELYNMLEEIMSLQNSKWKNLRKNLEGNLTLIDFYKSSFC</sequence>
<evidence type="ECO:0000259" key="3">
    <source>
        <dbReference type="Pfam" id="PF25171"/>
    </source>
</evidence>
<dbReference type="Gene3D" id="2.130.10.10">
    <property type="entry name" value="YVTN repeat-like/Quinoprotein amine dehydrogenase"/>
    <property type="match status" value="2"/>
</dbReference>
<evidence type="ECO:0000256" key="1">
    <source>
        <dbReference type="PROSITE-ProRule" id="PRU00221"/>
    </source>
</evidence>
<dbReference type="SMART" id="SM00320">
    <property type="entry name" value="WD40"/>
    <property type="match status" value="10"/>
</dbReference>
<dbReference type="GO" id="GO:0032040">
    <property type="term" value="C:small-subunit processome"/>
    <property type="evidence" value="ECO:0007669"/>
    <property type="project" value="InterPro"/>
</dbReference>
<dbReference type="InterPro" id="IPR015943">
    <property type="entry name" value="WD40/YVTN_repeat-like_dom_sf"/>
</dbReference>
<name>A0A0K2T9Z2_LEPSM</name>
<protein>
    <submittedName>
        <fullName evidence="4">Wdrepeat proteinlike [Tribolium castaneum]</fullName>
    </submittedName>
</protein>
<dbReference type="Pfam" id="PF25168">
    <property type="entry name" value="Beta-prop_WDR36-Utp21_2nd"/>
    <property type="match status" value="1"/>
</dbReference>
<dbReference type="InterPro" id="IPR001680">
    <property type="entry name" value="WD40_rpt"/>
</dbReference>
<dbReference type="InterPro" id="IPR059157">
    <property type="entry name" value="WDR36-Utp21_N"/>
</dbReference>
<dbReference type="Pfam" id="PF25171">
    <property type="entry name" value="Beta-prop_WDR36-Utp21_1st"/>
    <property type="match status" value="1"/>
</dbReference>
<dbReference type="PANTHER" id="PTHR22840">
    <property type="entry name" value="WD REPEAT-CONTAINING PROTEIN 36"/>
    <property type="match status" value="1"/>
</dbReference>
<feature type="domain" description="WDR36/Utp21 C-terminal" evidence="2">
    <location>
        <begin position="695"/>
        <end position="897"/>
    </location>
</feature>
<dbReference type="InterPro" id="IPR007319">
    <property type="entry name" value="WDR36/Utp21_C"/>
</dbReference>
<dbReference type="FunFam" id="2.130.10.10:FF:000109">
    <property type="entry name" value="WD repeat domain 36"/>
    <property type="match status" value="1"/>
</dbReference>